<name>A0A557PER3_9VIBR</name>
<dbReference type="OrthoDB" id="5915128at2"/>
<comment type="caution">
    <text evidence="2">The sequence shown here is derived from an EMBL/GenBank/DDBJ whole genome shotgun (WGS) entry which is preliminary data.</text>
</comment>
<feature type="chain" id="PRO_5021750648" evidence="1">
    <location>
        <begin position="24"/>
        <end position="420"/>
    </location>
</feature>
<accession>A0A557PER3</accession>
<keyword evidence="1" id="KW-0732">Signal</keyword>
<sequence>MNNVKKFAAVGGAVLLVACWPLALGQFAQTTIQDTVNKLDKKEVNVELVNYDRGYLSSIAQTKVTVVDPVLKQQLELDGLPTEFLLDHTISHGLVSIATDTKPNDYSRLPIDIYSVTYINGSTVLDMTSQKMVFNFANDVNSKLEFSPAKLNADISRDGHIKFDYAFEGFDGHFSNGESLIVNSVSGSGNGQKKEGFWLGSQQITVGETNMVDAQGVSMVDVHKFDYEFNTEENAKDKTFSSHHKIVVDTVELVDDTLTNLGVDASFNALDMEYFSQLLSVYQDKGHALNNDDIKLIMASIDGLFEKGFSISLNEMKASIDEGQFNSDWLLNFPKGDNKVTKNPMQVISSINGGANAFVSNEMVTQFPFIESGLDNLIQQGIMEKQADGYHLNGDIKGGNIVFKGGKTLPLFVVLAPLFL</sequence>
<protein>
    <submittedName>
        <fullName evidence="2">DUF945 domain-containing protein</fullName>
    </submittedName>
</protein>
<dbReference type="PROSITE" id="PS51257">
    <property type="entry name" value="PROKAR_LIPOPROTEIN"/>
    <property type="match status" value="1"/>
</dbReference>
<proteinExistence type="predicted"/>
<evidence type="ECO:0000256" key="1">
    <source>
        <dbReference type="SAM" id="SignalP"/>
    </source>
</evidence>
<reference evidence="2 3" key="1">
    <citation type="submission" date="2019-07" db="EMBL/GenBank/DDBJ databases">
        <title>The draft genome sequence of Vibrio algivorus M1486.</title>
        <authorList>
            <person name="Meng X."/>
        </authorList>
    </citation>
    <scope>NUCLEOTIDE SEQUENCE [LARGE SCALE GENOMIC DNA]</scope>
    <source>
        <strain evidence="2 3">M1486</strain>
    </source>
</reference>
<dbReference type="AlphaFoldDB" id="A0A557PER3"/>
<gene>
    <name evidence="2" type="ORF">FOF44_03390</name>
</gene>
<evidence type="ECO:0000313" key="3">
    <source>
        <dbReference type="Proteomes" id="UP000319828"/>
    </source>
</evidence>
<evidence type="ECO:0000313" key="2">
    <source>
        <dbReference type="EMBL" id="TVO39114.1"/>
    </source>
</evidence>
<dbReference type="InterPro" id="IPR010352">
    <property type="entry name" value="DUF945"/>
</dbReference>
<dbReference type="RefSeq" id="WP_144387483.1">
    <property type="nucleotide sequence ID" value="NZ_CANNCB010000007.1"/>
</dbReference>
<feature type="signal peptide" evidence="1">
    <location>
        <begin position="1"/>
        <end position="23"/>
    </location>
</feature>
<dbReference type="EMBL" id="VMKJ01000003">
    <property type="protein sequence ID" value="TVO39114.1"/>
    <property type="molecule type" value="Genomic_DNA"/>
</dbReference>
<dbReference type="Pfam" id="PF06097">
    <property type="entry name" value="DUF945"/>
    <property type="match status" value="1"/>
</dbReference>
<dbReference type="Proteomes" id="UP000319828">
    <property type="component" value="Unassembled WGS sequence"/>
</dbReference>
<organism evidence="2 3">
    <name type="scientific">Vibrio algivorus</name>
    <dbReference type="NCBI Taxonomy" id="1667024"/>
    <lineage>
        <taxon>Bacteria</taxon>
        <taxon>Pseudomonadati</taxon>
        <taxon>Pseudomonadota</taxon>
        <taxon>Gammaproteobacteria</taxon>
        <taxon>Vibrionales</taxon>
        <taxon>Vibrionaceae</taxon>
        <taxon>Vibrio</taxon>
    </lineage>
</organism>